<name>V6F6M6_MAGGM</name>
<reference evidence="1 2" key="1">
    <citation type="journal article" date="2014" name="Genome Announc.">
        <title>Complete genome sequence of Magnetospirillum gryphiswaldense MSR-1.</title>
        <authorList>
            <person name="Wang X."/>
            <person name="Wang Q."/>
            <person name="Zhang W."/>
            <person name="Wang Y."/>
            <person name="Li L."/>
            <person name="Wen T."/>
            <person name="Zhang T."/>
            <person name="Zhang Y."/>
            <person name="Xu J."/>
            <person name="Hu J."/>
            <person name="Li S."/>
            <person name="Liu L."/>
            <person name="Liu J."/>
            <person name="Jiang W."/>
            <person name="Tian J."/>
            <person name="Li Y."/>
            <person name="Schuler D."/>
            <person name="Wang L."/>
            <person name="Li J."/>
        </authorList>
    </citation>
    <scope>NUCLEOTIDE SEQUENCE [LARGE SCALE GENOMIC DNA]</scope>
    <source>
        <strain evidence="2">DSM 6361 / JCM 21280 / NBRC 15271 / MSR-1</strain>
    </source>
</reference>
<dbReference type="HOGENOM" id="CLU_2991352_0_0_5"/>
<dbReference type="AlphaFoldDB" id="V6F6M6"/>
<evidence type="ECO:0000313" key="1">
    <source>
        <dbReference type="EMBL" id="CDK99956.1"/>
    </source>
</evidence>
<protein>
    <submittedName>
        <fullName evidence="1">Uncharacterized protein</fullName>
    </submittedName>
</protein>
<keyword evidence="2" id="KW-1185">Reference proteome</keyword>
<evidence type="ECO:0000313" key="2">
    <source>
        <dbReference type="Proteomes" id="UP000018922"/>
    </source>
</evidence>
<organism evidence="1 2">
    <name type="scientific">Magnetospirillum gryphiswaldense (strain DSM 6361 / JCM 21280 / NBRC 15271 / MSR-1)</name>
    <dbReference type="NCBI Taxonomy" id="431944"/>
    <lineage>
        <taxon>Bacteria</taxon>
        <taxon>Pseudomonadati</taxon>
        <taxon>Pseudomonadota</taxon>
        <taxon>Alphaproteobacteria</taxon>
        <taxon>Rhodospirillales</taxon>
        <taxon>Rhodospirillaceae</taxon>
        <taxon>Magnetospirillum</taxon>
    </lineage>
</organism>
<dbReference type="Proteomes" id="UP000018922">
    <property type="component" value="Chromosome I"/>
</dbReference>
<dbReference type="KEGG" id="mgy:MGMSRv2__2741"/>
<accession>V6F6M6</accession>
<proteinExistence type="predicted"/>
<sequence>MRFMLNLQLLALRDDIIVKVWDSDGAIGSLKINQQDGGLSAAGVVSDLLHLFASLVP</sequence>
<gene>
    <name evidence="1" type="ordered locus">MGMSRv2__2741</name>
</gene>
<dbReference type="EMBL" id="HG794546">
    <property type="protein sequence ID" value="CDK99956.1"/>
    <property type="molecule type" value="Genomic_DNA"/>
</dbReference>
<dbReference type="STRING" id="1430440.MGMSRv2__2741"/>